<name>L7JXR1_TRAHO</name>
<proteinExistence type="predicted"/>
<dbReference type="EMBL" id="JH993862">
    <property type="protein sequence ID" value="ELQ76194.1"/>
    <property type="molecule type" value="Genomic_DNA"/>
</dbReference>
<dbReference type="Pfam" id="PF17008">
    <property type="entry name" value="DUF5088"/>
    <property type="match status" value="1"/>
</dbReference>
<dbReference type="HOGENOM" id="CLU_895917_0_0_1"/>
<feature type="non-terminal residue" evidence="1">
    <location>
        <position position="1"/>
    </location>
</feature>
<dbReference type="VEuPathDB" id="MicrosporidiaDB:THOM_0843"/>
<dbReference type="Proteomes" id="UP000011185">
    <property type="component" value="Unassembled WGS sequence"/>
</dbReference>
<sequence>VRLLSSPFDVLSLSFSFLHSIEGRINYISILLRKRKAEGTFFLVNDKIEEFYLLRIGEMIVYLFNTSEKVFYELDAYDQVTLGNMRMIDTNVYVSTIFTNITKKGGSVANDHNCIKDAPSTVKNNLKAVKLGKKVDDVFISGAIGYHNLEVKIKEEIKVDGCVLNVEMVPFINIIDVELAAVRGLCNSLVINEMKRIRTRGYYLGIDEGVTVGYYEINGAKDSASKDVQNIEIAENVTNDDHQNKEQKGKYVLIGNSENISDVMIEMDIFDNLLVNEKASYDWVKKRIYTINAVLLRVDENNVLKIISKIE</sequence>
<organism evidence="1 2">
    <name type="scientific">Trachipleistophora hominis</name>
    <name type="common">Microsporidian parasite</name>
    <dbReference type="NCBI Taxonomy" id="72359"/>
    <lineage>
        <taxon>Eukaryota</taxon>
        <taxon>Fungi</taxon>
        <taxon>Fungi incertae sedis</taxon>
        <taxon>Microsporidia</taxon>
        <taxon>Pleistophoridae</taxon>
        <taxon>Trachipleistophora</taxon>
    </lineage>
</organism>
<keyword evidence="2" id="KW-1185">Reference proteome</keyword>
<dbReference type="OrthoDB" id="2190842at2759"/>
<evidence type="ECO:0000313" key="1">
    <source>
        <dbReference type="EMBL" id="ELQ76194.1"/>
    </source>
</evidence>
<reference evidence="1 2" key="1">
    <citation type="journal article" date="2012" name="PLoS Pathog.">
        <title>The genome of the obligate intracellular parasite Trachipleistophora hominis: new insights into microsporidian genome dynamics and reductive evolution.</title>
        <authorList>
            <person name="Heinz E."/>
            <person name="Williams T.A."/>
            <person name="Nakjang S."/>
            <person name="Noel C.J."/>
            <person name="Swan D.C."/>
            <person name="Goldberg A.V."/>
            <person name="Harris S.R."/>
            <person name="Weinmaier T."/>
            <person name="Markert S."/>
            <person name="Becher D."/>
            <person name="Bernhardt J."/>
            <person name="Dagan T."/>
            <person name="Hacker C."/>
            <person name="Lucocq J.M."/>
            <person name="Schweder T."/>
            <person name="Rattei T."/>
            <person name="Hall N."/>
            <person name="Hirt R.P."/>
            <person name="Embley T.M."/>
        </authorList>
    </citation>
    <scope>NUCLEOTIDE SEQUENCE [LARGE SCALE GENOMIC DNA]</scope>
</reference>
<gene>
    <name evidence="1" type="ORF">THOM_0843</name>
</gene>
<dbReference type="AlphaFoldDB" id="L7JXR1"/>
<dbReference type="InterPro" id="IPR031540">
    <property type="entry name" value="DUF5088"/>
</dbReference>
<accession>L7JXR1</accession>
<protein>
    <submittedName>
        <fullName evidence="1">Uncharacterized protein</fullName>
    </submittedName>
</protein>
<dbReference type="InParanoid" id="L7JXR1"/>
<evidence type="ECO:0000313" key="2">
    <source>
        <dbReference type="Proteomes" id="UP000011185"/>
    </source>
</evidence>